<proteinExistence type="predicted"/>
<name>A0A5B9QCE9_9BACT</name>
<dbReference type="EC" id="2.4.-.-" evidence="2"/>
<dbReference type="EMBL" id="CP042913">
    <property type="protein sequence ID" value="QEG36648.1"/>
    <property type="molecule type" value="Genomic_DNA"/>
</dbReference>
<feature type="domain" description="Glycosyltransferase subfamily 4-like N-terminal" evidence="1">
    <location>
        <begin position="58"/>
        <end position="155"/>
    </location>
</feature>
<dbReference type="Pfam" id="PF13439">
    <property type="entry name" value="Glyco_transf_4"/>
    <property type="match status" value="1"/>
</dbReference>
<evidence type="ECO:0000259" key="1">
    <source>
        <dbReference type="Pfam" id="PF13439"/>
    </source>
</evidence>
<accession>A0A5B9QCE9</accession>
<gene>
    <name evidence="2" type="primary">tuaC_2</name>
    <name evidence="2" type="ORF">Pr1d_39630</name>
</gene>
<evidence type="ECO:0000313" key="3">
    <source>
        <dbReference type="Proteomes" id="UP000323917"/>
    </source>
</evidence>
<dbReference type="SUPFAM" id="SSF53756">
    <property type="entry name" value="UDP-Glycosyltransferase/glycogen phosphorylase"/>
    <property type="match status" value="1"/>
</dbReference>
<sequence length="332" mass="36893">MRVLWVHNTPAHIESACPFIFILADEMRSQGIHVDLYSTGSLRGFARLNSVRRDVTHRSHDYDLVHAQFGSACAHVSARTPCRRIVSLRGTDLLGCDTGSAWWRLHGWAARRLTRQSLPSYQRVLVMSHRMRDELSRYHGRCAGVEVLPDGIDLQQFQPRERMAARRELGFSDDTRPWILFASLKSCNPVKRSGLAKAAFERAAAQRPDVVLQTISGKPHDEIPLWMSAANVLLMTSTREGWPNVVKEALACNVPFVSTNVSDLSRITAVEPSCVVADANPDKLAQGILTALETPPSKPLQNYVASMALPKIARQLTAIYHDTLQKASPIAA</sequence>
<dbReference type="Gene3D" id="3.40.50.2000">
    <property type="entry name" value="Glycogen Phosphorylase B"/>
    <property type="match status" value="3"/>
</dbReference>
<dbReference type="Pfam" id="PF13692">
    <property type="entry name" value="Glyco_trans_1_4"/>
    <property type="match status" value="1"/>
</dbReference>
<protein>
    <submittedName>
        <fullName evidence="2">Teichuronic acid biosynthesis glycosyltransferase TuaC</fullName>
        <ecNumber evidence="2">2.4.-.-</ecNumber>
    </submittedName>
</protein>
<dbReference type="AlphaFoldDB" id="A0A5B9QCE9"/>
<keyword evidence="2" id="KW-0328">Glycosyltransferase</keyword>
<dbReference type="KEGG" id="bgok:Pr1d_39630"/>
<dbReference type="RefSeq" id="WP_148074969.1">
    <property type="nucleotide sequence ID" value="NZ_CP042913.1"/>
</dbReference>
<dbReference type="PANTHER" id="PTHR12526">
    <property type="entry name" value="GLYCOSYLTRANSFERASE"/>
    <property type="match status" value="1"/>
</dbReference>
<evidence type="ECO:0000313" key="2">
    <source>
        <dbReference type="EMBL" id="QEG36648.1"/>
    </source>
</evidence>
<dbReference type="OrthoDB" id="258796at2"/>
<reference evidence="2 3" key="1">
    <citation type="submission" date="2019-08" db="EMBL/GenBank/DDBJ databases">
        <title>Deep-cultivation of Planctomycetes and their phenomic and genomic characterization uncovers novel biology.</title>
        <authorList>
            <person name="Wiegand S."/>
            <person name="Jogler M."/>
            <person name="Boedeker C."/>
            <person name="Pinto D."/>
            <person name="Vollmers J."/>
            <person name="Rivas-Marin E."/>
            <person name="Kohn T."/>
            <person name="Peeters S.H."/>
            <person name="Heuer A."/>
            <person name="Rast P."/>
            <person name="Oberbeckmann S."/>
            <person name="Bunk B."/>
            <person name="Jeske O."/>
            <person name="Meyerdierks A."/>
            <person name="Storesund J.E."/>
            <person name="Kallscheuer N."/>
            <person name="Luecker S."/>
            <person name="Lage O.M."/>
            <person name="Pohl T."/>
            <person name="Merkel B.J."/>
            <person name="Hornburger P."/>
            <person name="Mueller R.-W."/>
            <person name="Bruemmer F."/>
            <person name="Labrenz M."/>
            <person name="Spormann A.M."/>
            <person name="Op den Camp H."/>
            <person name="Overmann J."/>
            <person name="Amann R."/>
            <person name="Jetten M.S.M."/>
            <person name="Mascher T."/>
            <person name="Medema M.H."/>
            <person name="Devos D.P."/>
            <person name="Kaster A.-K."/>
            <person name="Ovreas L."/>
            <person name="Rohde M."/>
            <person name="Galperin M.Y."/>
            <person name="Jogler C."/>
        </authorList>
    </citation>
    <scope>NUCLEOTIDE SEQUENCE [LARGE SCALE GENOMIC DNA]</scope>
    <source>
        <strain evidence="2 3">Pr1d</strain>
    </source>
</reference>
<keyword evidence="3" id="KW-1185">Reference proteome</keyword>
<organism evidence="2 3">
    <name type="scientific">Bythopirellula goksoeyrii</name>
    <dbReference type="NCBI Taxonomy" id="1400387"/>
    <lineage>
        <taxon>Bacteria</taxon>
        <taxon>Pseudomonadati</taxon>
        <taxon>Planctomycetota</taxon>
        <taxon>Planctomycetia</taxon>
        <taxon>Pirellulales</taxon>
        <taxon>Lacipirellulaceae</taxon>
        <taxon>Bythopirellula</taxon>
    </lineage>
</organism>
<dbReference type="Proteomes" id="UP000323917">
    <property type="component" value="Chromosome"/>
</dbReference>
<dbReference type="GO" id="GO:0016757">
    <property type="term" value="F:glycosyltransferase activity"/>
    <property type="evidence" value="ECO:0007669"/>
    <property type="project" value="UniProtKB-KW"/>
</dbReference>
<keyword evidence="2" id="KW-0808">Transferase</keyword>
<dbReference type="InterPro" id="IPR028098">
    <property type="entry name" value="Glyco_trans_4-like_N"/>
</dbReference>